<reference evidence="3 4" key="1">
    <citation type="submission" date="2017-10" db="EMBL/GenBank/DDBJ databases">
        <title>Novel microbial diversity and functional potential in the marine mammal oral microbiome.</title>
        <authorList>
            <person name="Dudek N.K."/>
            <person name="Sun C.L."/>
            <person name="Burstein D."/>
            <person name="Kantor R.S."/>
            <person name="Aliaga Goltsman D.S."/>
            <person name="Bik E.M."/>
            <person name="Thomas B.C."/>
            <person name="Banfield J.F."/>
            <person name="Relman D.A."/>
        </authorList>
    </citation>
    <scope>NUCLEOTIDE SEQUENCE [LARGE SCALE GENOMIC DNA]</scope>
    <source>
        <strain evidence="3">DOLJORAL78_47_16</strain>
    </source>
</reference>
<dbReference type="PANTHER" id="PTHR12526">
    <property type="entry name" value="GLYCOSYLTRANSFERASE"/>
    <property type="match status" value="1"/>
</dbReference>
<dbReference type="GO" id="GO:0016757">
    <property type="term" value="F:glycosyltransferase activity"/>
    <property type="evidence" value="ECO:0007669"/>
    <property type="project" value="InterPro"/>
</dbReference>
<proteinExistence type="predicted"/>
<evidence type="ECO:0000313" key="4">
    <source>
        <dbReference type="Proteomes" id="UP000230821"/>
    </source>
</evidence>
<comment type="caution">
    <text evidence="3">The sequence shown here is derived from an EMBL/GenBank/DDBJ whole genome shotgun (WGS) entry which is preliminary data.</text>
</comment>
<dbReference type="Pfam" id="PF13439">
    <property type="entry name" value="Glyco_transf_4"/>
    <property type="match status" value="1"/>
</dbReference>
<dbReference type="EMBL" id="PDSK01000020">
    <property type="protein sequence ID" value="PIE36303.1"/>
    <property type="molecule type" value="Genomic_DNA"/>
</dbReference>
<dbReference type="SUPFAM" id="SSF53756">
    <property type="entry name" value="UDP-Glycosyltransferase/glycogen phosphorylase"/>
    <property type="match status" value="1"/>
</dbReference>
<protein>
    <recommendedName>
        <fullName evidence="5">Glycosyltransferase family 1 protein</fullName>
    </recommendedName>
</protein>
<sequence length="367" mass="41240">MKSYKILHLNHASYLGGAEIALLNFLTYVNREQYSPIVLCPEGPLLEAVSDLNIRCITIPVLPGLNRYTLFPFLSALPGLYMRIHREAPDILYANTNFASLYSGLLGKMLGLPTLGHIRDIEPPGRMGLRLLRLNTKLLAISQAVQRFLLREQIPQEHIACVYDGVDLQQYHPRKAVKHQNTSKVIVGIVGQIGQRKGHLALLEAFCELSRRHTDLELWIVGKEPAHSVERYTEQLQRYIETARLGASVKFWGFRNDIPNLLSQLDILVLPSLQEPFGKIVIEAMAMKKPVVASKVGGVTEIVVDGKTGLLVPPQQPNVLCAALETLSKDKTLRIRMGREGRKRVEQCFSIHNTVKQTESVYETLLQ</sequence>
<feature type="domain" description="Glycosyl transferase family 1" evidence="1">
    <location>
        <begin position="179"/>
        <end position="344"/>
    </location>
</feature>
<feature type="domain" description="Glycosyltransferase subfamily 4-like N-terminal" evidence="2">
    <location>
        <begin position="16"/>
        <end position="169"/>
    </location>
</feature>
<dbReference type="CDD" id="cd03801">
    <property type="entry name" value="GT4_PimA-like"/>
    <property type="match status" value="1"/>
</dbReference>
<evidence type="ECO:0000259" key="1">
    <source>
        <dbReference type="Pfam" id="PF00534"/>
    </source>
</evidence>
<dbReference type="Proteomes" id="UP000230821">
    <property type="component" value="Unassembled WGS sequence"/>
</dbReference>
<dbReference type="InterPro" id="IPR028098">
    <property type="entry name" value="Glyco_trans_4-like_N"/>
</dbReference>
<evidence type="ECO:0000259" key="2">
    <source>
        <dbReference type="Pfam" id="PF13439"/>
    </source>
</evidence>
<dbReference type="InterPro" id="IPR001296">
    <property type="entry name" value="Glyco_trans_1"/>
</dbReference>
<dbReference type="AlphaFoldDB" id="A0A2G6KKX1"/>
<organism evidence="3 4">
    <name type="scientific">candidate division KSB3 bacterium</name>
    <dbReference type="NCBI Taxonomy" id="2044937"/>
    <lineage>
        <taxon>Bacteria</taxon>
        <taxon>candidate division KSB3</taxon>
    </lineage>
</organism>
<dbReference type="PANTHER" id="PTHR12526:SF630">
    <property type="entry name" value="GLYCOSYLTRANSFERASE"/>
    <property type="match status" value="1"/>
</dbReference>
<dbReference type="Gene3D" id="3.40.50.2000">
    <property type="entry name" value="Glycogen Phosphorylase B"/>
    <property type="match status" value="2"/>
</dbReference>
<dbReference type="Pfam" id="PF00534">
    <property type="entry name" value="Glycos_transf_1"/>
    <property type="match status" value="1"/>
</dbReference>
<evidence type="ECO:0000313" key="3">
    <source>
        <dbReference type="EMBL" id="PIE36303.1"/>
    </source>
</evidence>
<gene>
    <name evidence="3" type="ORF">CSA56_00600</name>
</gene>
<name>A0A2G6KKX1_9BACT</name>
<evidence type="ECO:0008006" key="5">
    <source>
        <dbReference type="Google" id="ProtNLM"/>
    </source>
</evidence>
<accession>A0A2G6KKX1</accession>